<name>A0ABV0KAE6_9CYAN</name>
<dbReference type="EMBL" id="JAMPKX010000015">
    <property type="protein sequence ID" value="MEP0949755.1"/>
    <property type="molecule type" value="Genomic_DNA"/>
</dbReference>
<evidence type="ECO:0000313" key="2">
    <source>
        <dbReference type="EMBL" id="MEP0949755.1"/>
    </source>
</evidence>
<dbReference type="InterPro" id="IPR011576">
    <property type="entry name" value="Pyridox_Oxase_N"/>
</dbReference>
<dbReference type="Proteomes" id="UP001482513">
    <property type="component" value="Unassembled WGS sequence"/>
</dbReference>
<dbReference type="Pfam" id="PF01243">
    <property type="entry name" value="PNPOx_N"/>
    <property type="match status" value="1"/>
</dbReference>
<dbReference type="SUPFAM" id="SSF50475">
    <property type="entry name" value="FMN-binding split barrel"/>
    <property type="match status" value="1"/>
</dbReference>
<evidence type="ECO:0000313" key="3">
    <source>
        <dbReference type="Proteomes" id="UP001482513"/>
    </source>
</evidence>
<dbReference type="InterPro" id="IPR012349">
    <property type="entry name" value="Split_barrel_FMN-bd"/>
</dbReference>
<protein>
    <submittedName>
        <fullName evidence="2">Pyridoxamine 5'-phosphate oxidase family protein</fullName>
    </submittedName>
</protein>
<sequence>MSIATAENGWVNTVDGQTPEVIIRARKILEGTIYGTPSTSSPDGLPWVSPLFFTYDSDWNLYWSSAMVAQHSQNLYANQGRAAIAIYSTDREEGKGQGLYLSGTAAEVETEDMDRVIPLLLKRAAKGQQRSPADYLAPSPRRLYRFQPQTVWITGERIAFSETVLIDTKIQLNLASLVTRF</sequence>
<evidence type="ECO:0000259" key="1">
    <source>
        <dbReference type="Pfam" id="PF01243"/>
    </source>
</evidence>
<reference evidence="2 3" key="1">
    <citation type="submission" date="2022-04" db="EMBL/GenBank/DDBJ databases">
        <title>Positive selection, recombination, and allopatry shape intraspecific diversity of widespread and dominant cyanobacteria.</title>
        <authorList>
            <person name="Wei J."/>
            <person name="Shu W."/>
            <person name="Hu C."/>
        </authorList>
    </citation>
    <scope>NUCLEOTIDE SEQUENCE [LARGE SCALE GENOMIC DNA]</scope>
    <source>
        <strain evidence="2 3">DQ-A4</strain>
    </source>
</reference>
<comment type="caution">
    <text evidence="2">The sequence shown here is derived from an EMBL/GenBank/DDBJ whole genome shotgun (WGS) entry which is preliminary data.</text>
</comment>
<accession>A0ABV0KAE6</accession>
<organism evidence="2 3">
    <name type="scientific">Leptolyngbya subtilissima DQ-A4</name>
    <dbReference type="NCBI Taxonomy" id="2933933"/>
    <lineage>
        <taxon>Bacteria</taxon>
        <taxon>Bacillati</taxon>
        <taxon>Cyanobacteriota</taxon>
        <taxon>Cyanophyceae</taxon>
        <taxon>Leptolyngbyales</taxon>
        <taxon>Leptolyngbyaceae</taxon>
        <taxon>Leptolyngbya group</taxon>
        <taxon>Leptolyngbya</taxon>
    </lineage>
</organism>
<proteinExistence type="predicted"/>
<dbReference type="Gene3D" id="2.30.110.10">
    <property type="entry name" value="Electron Transport, Fmn-binding Protein, Chain A"/>
    <property type="match status" value="1"/>
</dbReference>
<gene>
    <name evidence="2" type="ORF">NC992_22970</name>
</gene>
<dbReference type="RefSeq" id="WP_190703263.1">
    <property type="nucleotide sequence ID" value="NZ_JAMPKX010000015.1"/>
</dbReference>
<feature type="domain" description="Pyridoxamine 5'-phosphate oxidase N-terminal" evidence="1">
    <location>
        <begin position="25"/>
        <end position="152"/>
    </location>
</feature>
<keyword evidence="3" id="KW-1185">Reference proteome</keyword>